<evidence type="ECO:0000256" key="8">
    <source>
        <dbReference type="ARBA" id="ARBA00023014"/>
    </source>
</evidence>
<evidence type="ECO:0000313" key="11">
    <source>
        <dbReference type="Proteomes" id="UP000741360"/>
    </source>
</evidence>
<dbReference type="GO" id="GO:0051539">
    <property type="term" value="F:4 iron, 4 sulfur cluster binding"/>
    <property type="evidence" value="ECO:0007669"/>
    <property type="project" value="UniProtKB-KW"/>
</dbReference>
<keyword evidence="5" id="KW-0732">Signal</keyword>
<dbReference type="Gene3D" id="3.30.2070.10">
    <property type="entry name" value="Formate dehydrogenase/DMSO reductase"/>
    <property type="match status" value="1"/>
</dbReference>
<dbReference type="Proteomes" id="UP000741360">
    <property type="component" value="Unassembled WGS sequence"/>
</dbReference>
<dbReference type="InterPro" id="IPR006311">
    <property type="entry name" value="TAT_signal"/>
</dbReference>
<evidence type="ECO:0000256" key="7">
    <source>
        <dbReference type="ARBA" id="ARBA00023004"/>
    </source>
</evidence>
<evidence type="ECO:0000256" key="4">
    <source>
        <dbReference type="ARBA" id="ARBA00022723"/>
    </source>
</evidence>
<keyword evidence="7" id="KW-0408">Iron</keyword>
<evidence type="ECO:0000259" key="9">
    <source>
        <dbReference type="PROSITE" id="PS51669"/>
    </source>
</evidence>
<comment type="caution">
    <text evidence="10">The sequence shown here is derived from an EMBL/GenBank/DDBJ whole genome shotgun (WGS) entry which is preliminary data.</text>
</comment>
<feature type="domain" description="4Fe-4S Mo/W bis-MGD-type" evidence="9">
    <location>
        <begin position="48"/>
        <end position="106"/>
    </location>
</feature>
<dbReference type="GO" id="GO:0016491">
    <property type="term" value="F:oxidoreductase activity"/>
    <property type="evidence" value="ECO:0007669"/>
    <property type="project" value="UniProtKB-KW"/>
</dbReference>
<dbReference type="PANTHER" id="PTHR43742:SF9">
    <property type="entry name" value="TETRATHIONATE REDUCTASE SUBUNIT A"/>
    <property type="match status" value="1"/>
</dbReference>
<dbReference type="SUPFAM" id="SSF50692">
    <property type="entry name" value="ADC-like"/>
    <property type="match status" value="1"/>
</dbReference>
<keyword evidence="4" id="KW-0479">Metal-binding</keyword>
<keyword evidence="8" id="KW-0411">Iron-sulfur</keyword>
<dbReference type="InterPro" id="IPR006963">
    <property type="entry name" value="Mopterin_OxRdtase_4Fe-4S_dom"/>
</dbReference>
<dbReference type="Gene3D" id="2.40.40.20">
    <property type="match status" value="1"/>
</dbReference>
<dbReference type="InterPro" id="IPR006656">
    <property type="entry name" value="Mopterin_OxRdtase"/>
</dbReference>
<evidence type="ECO:0000313" key="10">
    <source>
        <dbReference type="EMBL" id="MBI3014424.1"/>
    </source>
</evidence>
<dbReference type="GO" id="GO:0043546">
    <property type="term" value="F:molybdopterin cofactor binding"/>
    <property type="evidence" value="ECO:0007669"/>
    <property type="project" value="InterPro"/>
</dbReference>
<evidence type="ECO:0000256" key="3">
    <source>
        <dbReference type="ARBA" id="ARBA00022505"/>
    </source>
</evidence>
<dbReference type="InterPro" id="IPR050612">
    <property type="entry name" value="Prok_Mopterin_Oxidored"/>
</dbReference>
<proteinExistence type="inferred from homology"/>
<dbReference type="Pfam" id="PF04879">
    <property type="entry name" value="Molybdop_Fe4S4"/>
    <property type="match status" value="1"/>
</dbReference>
<dbReference type="PROSITE" id="PS51318">
    <property type="entry name" value="TAT"/>
    <property type="match status" value="1"/>
</dbReference>
<sequence>MIDRRGFIKVGVGGAGMLALGEMLPLASLGQELKPGGEGVSRTTGKSRVAIPSTCFQCAAGCGILGYVDTSSGRLVKIEGNPLHPNNRGKLCARGQAGTNLVSNPDRLLFPLKRAGKRGEMRWEQISWEQAIQEISTKLQDLKKKGQADRFILQGNFKAKENATLNFVRRFLHAYGASSDTLETSLGGASRETASLLTYGEDVVIPDIGRSKYILNFGGNPYEAYLFHLPLIQRLNEARLNGARLVTFDVRISNTSGRSDEWYPITPGSDSLVAMAMARTIIEEGLHDREFLEKWTNFPLVHLRRHLEPYTPEAAEKVSGVPAAVIRRLAREFATTRPAVTLTGRGVSMRQQGTQNERCIALLNAVVGNIDVPGGSCFPRRAEIPDLSPMPSKTGRTSPFRHNNLFPDIARGKIKVGVYVAYTANPVYASPDSGTITEILKNERLIPYSIAVDTFMSETAILCDLVLPDATYLERWDLESGPSFELVPYVSLRQPLVAPPPKVKPFTEVCLELARQIPGVEPFFPYRSFEDYLEKVVQRIDGLARAGGFETLKQKGVWFDEKAKPRFRQYREKGFKTASRRFEVYSEAMHRQGFAGLPSYEPEKNGRTNGRLMLATFKGNVRGGSRTAPCKWLAEIQHDNPLWLHPQTAAALNVREGDRVHLKTANGTVTQKVRISQGVHPQVVACSEGFGHWGHGRIARGKRFKSSDPDTRLVWWEGHGSGVYLNAIVPKKEDPVSQEYAWMETEVEVAKV</sequence>
<name>A0A932M057_UNCTE</name>
<reference evidence="10" key="1">
    <citation type="submission" date="2020-07" db="EMBL/GenBank/DDBJ databases">
        <title>Huge and variable diversity of episymbiotic CPR bacteria and DPANN archaea in groundwater ecosystems.</title>
        <authorList>
            <person name="He C.Y."/>
            <person name="Keren R."/>
            <person name="Whittaker M."/>
            <person name="Farag I.F."/>
            <person name="Doudna J."/>
            <person name="Cate J.H.D."/>
            <person name="Banfield J.F."/>
        </authorList>
    </citation>
    <scope>NUCLEOTIDE SEQUENCE</scope>
    <source>
        <strain evidence="10">NC_groundwater_717_Ag_S-0.2um_59_8</strain>
    </source>
</reference>
<evidence type="ECO:0000256" key="5">
    <source>
        <dbReference type="ARBA" id="ARBA00022729"/>
    </source>
</evidence>
<keyword evidence="2" id="KW-0004">4Fe-4S</keyword>
<organism evidence="10 11">
    <name type="scientific">Tectimicrobiota bacterium</name>
    <dbReference type="NCBI Taxonomy" id="2528274"/>
    <lineage>
        <taxon>Bacteria</taxon>
        <taxon>Pseudomonadati</taxon>
        <taxon>Nitrospinota/Tectimicrobiota group</taxon>
        <taxon>Candidatus Tectimicrobiota</taxon>
    </lineage>
</organism>
<comment type="similarity">
    <text evidence="1">Belongs to the prokaryotic molybdopterin-containing oxidoreductase family.</text>
</comment>
<evidence type="ECO:0000256" key="6">
    <source>
        <dbReference type="ARBA" id="ARBA00023002"/>
    </source>
</evidence>
<gene>
    <name evidence="10" type="ORF">HYY65_05045</name>
</gene>
<dbReference type="Gene3D" id="2.20.25.90">
    <property type="entry name" value="ADC-like domains"/>
    <property type="match status" value="1"/>
</dbReference>
<dbReference type="InterPro" id="IPR006657">
    <property type="entry name" value="MoPterin_dinucl-bd_dom"/>
</dbReference>
<keyword evidence="3" id="KW-0500">Molybdenum</keyword>
<dbReference type="Gene3D" id="3.40.228.10">
    <property type="entry name" value="Dimethylsulfoxide Reductase, domain 2"/>
    <property type="match status" value="1"/>
</dbReference>
<protein>
    <submittedName>
        <fullName evidence="10">Molybdopterin-dependent oxidoreductase</fullName>
    </submittedName>
</protein>
<dbReference type="PANTHER" id="PTHR43742">
    <property type="entry name" value="TRIMETHYLAMINE-N-OXIDE REDUCTASE"/>
    <property type="match status" value="1"/>
</dbReference>
<dbReference type="PROSITE" id="PS51669">
    <property type="entry name" value="4FE4S_MOW_BIS_MGD"/>
    <property type="match status" value="1"/>
</dbReference>
<keyword evidence="6" id="KW-0560">Oxidoreductase</keyword>
<dbReference type="Pfam" id="PF01568">
    <property type="entry name" value="Molydop_binding"/>
    <property type="match status" value="1"/>
</dbReference>
<dbReference type="SMART" id="SM00926">
    <property type="entry name" value="Molybdop_Fe4S4"/>
    <property type="match status" value="1"/>
</dbReference>
<dbReference type="EMBL" id="JACPSX010000092">
    <property type="protein sequence ID" value="MBI3014424.1"/>
    <property type="molecule type" value="Genomic_DNA"/>
</dbReference>
<dbReference type="InterPro" id="IPR009010">
    <property type="entry name" value="Asp_de-COase-like_dom_sf"/>
</dbReference>
<dbReference type="AlphaFoldDB" id="A0A932M057"/>
<dbReference type="SUPFAM" id="SSF53706">
    <property type="entry name" value="Formate dehydrogenase/DMSO reductase, domains 1-3"/>
    <property type="match status" value="1"/>
</dbReference>
<dbReference type="Gene3D" id="3.40.50.740">
    <property type="match status" value="1"/>
</dbReference>
<dbReference type="Pfam" id="PF00384">
    <property type="entry name" value="Molybdopterin"/>
    <property type="match status" value="1"/>
</dbReference>
<evidence type="ECO:0000256" key="2">
    <source>
        <dbReference type="ARBA" id="ARBA00022485"/>
    </source>
</evidence>
<accession>A0A932M057</accession>
<evidence type="ECO:0000256" key="1">
    <source>
        <dbReference type="ARBA" id="ARBA00010312"/>
    </source>
</evidence>
<dbReference type="GO" id="GO:0046872">
    <property type="term" value="F:metal ion binding"/>
    <property type="evidence" value="ECO:0007669"/>
    <property type="project" value="UniProtKB-KW"/>
</dbReference>